<evidence type="ECO:0000313" key="2">
    <source>
        <dbReference type="Proteomes" id="UP000754226"/>
    </source>
</evidence>
<reference evidence="1" key="1">
    <citation type="submission" date="2021-02" db="EMBL/GenBank/DDBJ databases">
        <title>Infant gut strain persistence is associated with maternal origin, phylogeny, and functional potential including surface adhesion and iron acquisition.</title>
        <authorList>
            <person name="Lou Y.C."/>
        </authorList>
    </citation>
    <scope>NUCLEOTIDE SEQUENCE</scope>
    <source>
        <strain evidence="1">L3_106_000M1_dasL3_106_000M1_concoct_15</strain>
    </source>
</reference>
<evidence type="ECO:0000313" key="1">
    <source>
        <dbReference type="EMBL" id="MBS5519641.1"/>
    </source>
</evidence>
<name>A0A943EDF5_9FIRM</name>
<dbReference type="Proteomes" id="UP000754226">
    <property type="component" value="Unassembled WGS sequence"/>
</dbReference>
<gene>
    <name evidence="1" type="ORF">KHX13_04830</name>
</gene>
<protein>
    <submittedName>
        <fullName evidence="1">Uncharacterized protein</fullName>
    </submittedName>
</protein>
<sequence>MRKPEMFDDFINIIVDGGYSNDIMEFYDIEDTDVERCFDWLNALLEIRNLPFLN</sequence>
<dbReference type="EMBL" id="JAGZCZ010000005">
    <property type="protein sequence ID" value="MBS5519641.1"/>
    <property type="molecule type" value="Genomic_DNA"/>
</dbReference>
<accession>A0A943EDF5</accession>
<organism evidence="1 2">
    <name type="scientific">Acidaminococcus intestini</name>
    <dbReference type="NCBI Taxonomy" id="187327"/>
    <lineage>
        <taxon>Bacteria</taxon>
        <taxon>Bacillati</taxon>
        <taxon>Bacillota</taxon>
        <taxon>Negativicutes</taxon>
        <taxon>Acidaminococcales</taxon>
        <taxon>Acidaminococcaceae</taxon>
        <taxon>Acidaminococcus</taxon>
    </lineage>
</organism>
<comment type="caution">
    <text evidence="1">The sequence shown here is derived from an EMBL/GenBank/DDBJ whole genome shotgun (WGS) entry which is preliminary data.</text>
</comment>
<proteinExistence type="predicted"/>
<dbReference type="AlphaFoldDB" id="A0A943EDF5"/>